<feature type="domain" description="Response regulatory" evidence="8">
    <location>
        <begin position="5"/>
        <end position="115"/>
    </location>
</feature>
<feature type="domain" description="OmpR/PhoB-type" evidence="9">
    <location>
        <begin position="123"/>
        <end position="218"/>
    </location>
</feature>
<sequence length="227" mass="25106">MVPMRILLVEDDHRFARALGAALLRAGYAVDHAPTAQAALAAAEADLVLLDLGLPDADGTEVCRQLRERSDVGIIVLTARGEEHERVSGLRCGADDYVVKPFGFPELQARIEAVLRRARPRPGGVHVVGRLRIDLDQYRAYVDGELVTLARKEFQVLAMLAAQPEVAVRRERLMQEVWHTSWRGVSRTLDVHMTTLRSKLGDGVHIETVRGVGYRLVPVHVGARTEA</sequence>
<feature type="DNA-binding region" description="OmpR/PhoB-type" evidence="7">
    <location>
        <begin position="123"/>
        <end position="218"/>
    </location>
</feature>
<dbReference type="Proteomes" id="UP000612585">
    <property type="component" value="Unassembled WGS sequence"/>
</dbReference>
<evidence type="ECO:0000256" key="2">
    <source>
        <dbReference type="ARBA" id="ARBA00023015"/>
    </source>
</evidence>
<evidence type="ECO:0000313" key="10">
    <source>
        <dbReference type="EMBL" id="GIJ55952.1"/>
    </source>
</evidence>
<dbReference type="InterPro" id="IPR001789">
    <property type="entry name" value="Sig_transdc_resp-reg_receiver"/>
</dbReference>
<protein>
    <recommendedName>
        <fullName evidence="5">Sensory transduction protein RegX3</fullName>
    </recommendedName>
</protein>
<accession>A0A8J3Z3C9</accession>
<reference evidence="10" key="1">
    <citation type="submission" date="2021-01" db="EMBL/GenBank/DDBJ databases">
        <title>Whole genome shotgun sequence of Virgisporangium aurantiacum NBRC 16421.</title>
        <authorList>
            <person name="Komaki H."/>
            <person name="Tamura T."/>
        </authorList>
    </citation>
    <scope>NUCLEOTIDE SEQUENCE</scope>
    <source>
        <strain evidence="10">NBRC 16421</strain>
    </source>
</reference>
<dbReference type="InterPro" id="IPR036388">
    <property type="entry name" value="WH-like_DNA-bd_sf"/>
</dbReference>
<dbReference type="GO" id="GO:0006355">
    <property type="term" value="P:regulation of DNA-templated transcription"/>
    <property type="evidence" value="ECO:0007669"/>
    <property type="project" value="InterPro"/>
</dbReference>
<keyword evidence="1 6" id="KW-0597">Phosphoprotein</keyword>
<dbReference type="Gene3D" id="6.10.250.690">
    <property type="match status" value="1"/>
</dbReference>
<evidence type="ECO:0000256" key="7">
    <source>
        <dbReference type="PROSITE-ProRule" id="PRU01091"/>
    </source>
</evidence>
<dbReference type="InterPro" id="IPR039420">
    <property type="entry name" value="WalR-like"/>
</dbReference>
<dbReference type="SMART" id="SM00862">
    <property type="entry name" value="Trans_reg_C"/>
    <property type="match status" value="1"/>
</dbReference>
<evidence type="ECO:0000256" key="1">
    <source>
        <dbReference type="ARBA" id="ARBA00022553"/>
    </source>
</evidence>
<dbReference type="SUPFAM" id="SSF52172">
    <property type="entry name" value="CheY-like"/>
    <property type="match status" value="1"/>
</dbReference>
<dbReference type="PANTHER" id="PTHR48111:SF72">
    <property type="entry name" value="SENSORY TRANSDUCTION PROTEIN REGX3"/>
    <property type="match status" value="1"/>
</dbReference>
<keyword evidence="4" id="KW-0804">Transcription</keyword>
<dbReference type="EMBL" id="BOPG01000023">
    <property type="protein sequence ID" value="GIJ55952.1"/>
    <property type="molecule type" value="Genomic_DNA"/>
</dbReference>
<keyword evidence="11" id="KW-1185">Reference proteome</keyword>
<dbReference type="GO" id="GO:0005829">
    <property type="term" value="C:cytosol"/>
    <property type="evidence" value="ECO:0007669"/>
    <property type="project" value="TreeGrafter"/>
</dbReference>
<evidence type="ECO:0000259" key="8">
    <source>
        <dbReference type="PROSITE" id="PS50110"/>
    </source>
</evidence>
<evidence type="ECO:0000256" key="5">
    <source>
        <dbReference type="ARBA" id="ARBA00041201"/>
    </source>
</evidence>
<dbReference type="PANTHER" id="PTHR48111">
    <property type="entry name" value="REGULATOR OF RPOS"/>
    <property type="match status" value="1"/>
</dbReference>
<dbReference type="Pfam" id="PF00486">
    <property type="entry name" value="Trans_reg_C"/>
    <property type="match status" value="1"/>
</dbReference>
<keyword evidence="2" id="KW-0805">Transcription regulation</keyword>
<dbReference type="Pfam" id="PF00072">
    <property type="entry name" value="Response_reg"/>
    <property type="match status" value="1"/>
</dbReference>
<dbReference type="InterPro" id="IPR011006">
    <property type="entry name" value="CheY-like_superfamily"/>
</dbReference>
<keyword evidence="3 7" id="KW-0238">DNA-binding</keyword>
<evidence type="ECO:0000313" key="11">
    <source>
        <dbReference type="Proteomes" id="UP000612585"/>
    </source>
</evidence>
<evidence type="ECO:0000256" key="4">
    <source>
        <dbReference type="ARBA" id="ARBA00023163"/>
    </source>
</evidence>
<dbReference type="AlphaFoldDB" id="A0A8J3Z3C9"/>
<dbReference type="Gene3D" id="3.40.50.2300">
    <property type="match status" value="1"/>
</dbReference>
<dbReference type="PROSITE" id="PS51755">
    <property type="entry name" value="OMPR_PHOB"/>
    <property type="match status" value="1"/>
</dbReference>
<comment type="caution">
    <text evidence="10">The sequence shown here is derived from an EMBL/GenBank/DDBJ whole genome shotgun (WGS) entry which is preliminary data.</text>
</comment>
<dbReference type="PROSITE" id="PS50110">
    <property type="entry name" value="RESPONSE_REGULATORY"/>
    <property type="match status" value="1"/>
</dbReference>
<evidence type="ECO:0000256" key="6">
    <source>
        <dbReference type="PROSITE-ProRule" id="PRU00169"/>
    </source>
</evidence>
<dbReference type="Gene3D" id="1.10.10.10">
    <property type="entry name" value="Winged helix-like DNA-binding domain superfamily/Winged helix DNA-binding domain"/>
    <property type="match status" value="1"/>
</dbReference>
<evidence type="ECO:0000259" key="9">
    <source>
        <dbReference type="PROSITE" id="PS51755"/>
    </source>
</evidence>
<dbReference type="InterPro" id="IPR001867">
    <property type="entry name" value="OmpR/PhoB-type_DNA-bd"/>
</dbReference>
<dbReference type="GO" id="GO:0000976">
    <property type="term" value="F:transcription cis-regulatory region binding"/>
    <property type="evidence" value="ECO:0007669"/>
    <property type="project" value="TreeGrafter"/>
</dbReference>
<dbReference type="GO" id="GO:0000156">
    <property type="term" value="F:phosphorelay response regulator activity"/>
    <property type="evidence" value="ECO:0007669"/>
    <property type="project" value="TreeGrafter"/>
</dbReference>
<dbReference type="CDD" id="cd00383">
    <property type="entry name" value="trans_reg_C"/>
    <property type="match status" value="1"/>
</dbReference>
<proteinExistence type="predicted"/>
<evidence type="ECO:0000256" key="3">
    <source>
        <dbReference type="ARBA" id="ARBA00023125"/>
    </source>
</evidence>
<dbReference type="GO" id="GO:0032993">
    <property type="term" value="C:protein-DNA complex"/>
    <property type="evidence" value="ECO:0007669"/>
    <property type="project" value="TreeGrafter"/>
</dbReference>
<gene>
    <name evidence="10" type="ORF">Vau01_034680</name>
</gene>
<dbReference type="SMART" id="SM00448">
    <property type="entry name" value="REC"/>
    <property type="match status" value="1"/>
</dbReference>
<organism evidence="10 11">
    <name type="scientific">Virgisporangium aurantiacum</name>
    <dbReference type="NCBI Taxonomy" id="175570"/>
    <lineage>
        <taxon>Bacteria</taxon>
        <taxon>Bacillati</taxon>
        <taxon>Actinomycetota</taxon>
        <taxon>Actinomycetes</taxon>
        <taxon>Micromonosporales</taxon>
        <taxon>Micromonosporaceae</taxon>
        <taxon>Virgisporangium</taxon>
    </lineage>
</organism>
<name>A0A8J3Z3C9_9ACTN</name>
<feature type="modified residue" description="4-aspartylphosphate" evidence="6">
    <location>
        <position position="51"/>
    </location>
</feature>